<name>A0A0U5BLD1_9MICO</name>
<dbReference type="KEGG" id="malk:MalAC0309_0792"/>
<dbReference type="EMBL" id="AP017315">
    <property type="protein sequence ID" value="BAU31659.1"/>
    <property type="molecule type" value="Genomic_DNA"/>
</dbReference>
<dbReference type="Pfam" id="PF07799">
    <property type="entry name" value="DUF1643"/>
    <property type="match status" value="1"/>
</dbReference>
<dbReference type="InterPro" id="IPR012441">
    <property type="entry name" value="DUF1643"/>
</dbReference>
<reference evidence="2" key="1">
    <citation type="submission" date="2015-12" db="EMBL/GenBank/DDBJ databases">
        <authorList>
            <person name="Shamseldin A."/>
            <person name="Moawad H."/>
            <person name="Abd El-Rahim W.M."/>
            <person name="Sadowsky M.J."/>
        </authorList>
    </citation>
    <scope>NUCLEOTIDE SEQUENCE [LARGE SCALE GENOMIC DNA]</scope>
    <source>
        <strain evidence="2">JAM AC0309</strain>
    </source>
</reference>
<protein>
    <recommendedName>
        <fullName evidence="3">DUF1643 domain-containing protein</fullName>
    </recommendedName>
</protein>
<dbReference type="Proteomes" id="UP000218965">
    <property type="component" value="Chromosome"/>
</dbReference>
<proteinExistence type="predicted"/>
<accession>A0A0U5BLD1</accession>
<evidence type="ECO:0000313" key="1">
    <source>
        <dbReference type="EMBL" id="BAU31659.1"/>
    </source>
</evidence>
<evidence type="ECO:0000313" key="2">
    <source>
        <dbReference type="Proteomes" id="UP000218965"/>
    </source>
</evidence>
<dbReference type="AlphaFoldDB" id="A0A0U5BLD1"/>
<organism evidence="1 2">
    <name type="scientific">Microcella alkaliphila</name>
    <dbReference type="NCBI Taxonomy" id="279828"/>
    <lineage>
        <taxon>Bacteria</taxon>
        <taxon>Bacillati</taxon>
        <taxon>Actinomycetota</taxon>
        <taxon>Actinomycetes</taxon>
        <taxon>Micrococcales</taxon>
        <taxon>Microbacteriaceae</taxon>
        <taxon>Microcella</taxon>
    </lineage>
</organism>
<gene>
    <name evidence="1" type="ORF">MalAC0309_0792</name>
</gene>
<evidence type="ECO:0008006" key="3">
    <source>
        <dbReference type="Google" id="ProtNLM"/>
    </source>
</evidence>
<reference evidence="1 2" key="2">
    <citation type="submission" date="2016-01" db="EMBL/GenBank/DDBJ databases">
        <title>Microcella alkaliphila JAM AC0309 whole genome shotgun sequence.</title>
        <authorList>
            <person name="Kurata A."/>
            <person name="Hirose Y."/>
            <person name="Kishimoto N."/>
            <person name="Kobayashi T."/>
        </authorList>
    </citation>
    <scope>NUCLEOTIDE SEQUENCE [LARGE SCALE GENOMIC DNA]</scope>
    <source>
        <strain evidence="1 2">JAM AC0309</strain>
    </source>
</reference>
<sequence>MKNRRALAFPAGEEPDYWNPNPEDPNFRFALGRVLTPTTSQNPLVVLAMNPSYADVSESDRTVNTVIAASSQFGHDGWIMLNLYPERATRPRKLAAFDVKLWAQNWAVIDDVLNTFGVDEVLGAWGDPPNATIREAQRRTLSALRARGTRVYYFGKLNKSGAPPHPTPRGPQLQFSGPRLYLI</sequence>